<dbReference type="InterPro" id="IPR011333">
    <property type="entry name" value="SKP1/BTB/POZ_sf"/>
</dbReference>
<organism evidence="5 6">
    <name type="scientific">Zalerion maritima</name>
    <dbReference type="NCBI Taxonomy" id="339359"/>
    <lineage>
        <taxon>Eukaryota</taxon>
        <taxon>Fungi</taxon>
        <taxon>Dikarya</taxon>
        <taxon>Ascomycota</taxon>
        <taxon>Pezizomycotina</taxon>
        <taxon>Sordariomycetes</taxon>
        <taxon>Lulworthiomycetidae</taxon>
        <taxon>Lulworthiales</taxon>
        <taxon>Lulworthiaceae</taxon>
        <taxon>Zalerion</taxon>
    </lineage>
</organism>
<feature type="region of interest" description="Disordered" evidence="3">
    <location>
        <begin position="753"/>
        <end position="778"/>
    </location>
</feature>
<comment type="caution">
    <text evidence="5">The sequence shown here is derived from an EMBL/GenBank/DDBJ whole genome shotgun (WGS) entry which is preliminary data.</text>
</comment>
<feature type="domain" description="BTB" evidence="4">
    <location>
        <begin position="581"/>
        <end position="636"/>
    </location>
</feature>
<dbReference type="AlphaFoldDB" id="A0AAD5WPQ6"/>
<protein>
    <submittedName>
        <fullName evidence="5">Kelch repeat protein</fullName>
    </submittedName>
</protein>
<sequence length="778" mass="86479">MAQPSTPLANQDSSIFGGPPQPTNRISSVSSTHHQPPQSAAQHELPHQQPHQQPTALTSTALTLSNPNGLALTLSSASSNNTYILPNSPMKPRNMADGYRPKVIRTLGQRPACLVNASVTYCGSNQIYVFGGFDDYTDEVYNHVLRLDLVSHQWSLVDNYGDIPGVRMGHTATLYQGDKLLVFGGENEHRAHLSDLIIFDLNTAHWTQPHVSGPIPKGRYRHAAVLHEDKLFIVGGMTGHENEVLDDICYLDLKTYTWSRSWRFVARFDHSAYIWDNRVFVFGGMSDDVEKISDIWWLDLKGSPAFESPPQMGSYDHQSMSSRSTGSPRPNYSFGQSGVVGSSGYAANSRTAQVNPPSYRNSYALKAPGTISHLKFLSGSNVPVQNTGFHYHAWFSGTLLDFQTPTTTITQRECSLSALDLTTFRWQQLAEGREIYKPGYRWRYCTINEDGTKAWLLGCPTDPTATELGPNGFEEVLSDIMEVDLRRYGFLGNNSNESRPELLRSTISSARHTIEATSKGLGADLARLFNQPPESGGGTDFVVTAYAGDCEDDEVLSSGLIRAIDSGDGSNWDGLTESPPIHVHKLILQARWPHFVRVYNSQMAEFHTKKLHIPEPYTVVKAFLFYLYTDSIQNEDSGPADLSDVAGLLVMSNIYNIPHLRHLCVNRLIKDMDVDHACITWYCAGLANEEWLRRKAAGFCLQHWGRIVRTQGFLRLPRQALVDLSQEIDMEGRVIGGEELDMALVGPGFEGIARKGSISSQDTPQMDEDGEDDTMELN</sequence>
<evidence type="ECO:0000313" key="6">
    <source>
        <dbReference type="Proteomes" id="UP001201980"/>
    </source>
</evidence>
<dbReference type="PANTHER" id="PTHR46093">
    <property type="entry name" value="ACYL-COA-BINDING DOMAIN-CONTAINING PROTEIN 5"/>
    <property type="match status" value="1"/>
</dbReference>
<dbReference type="SMART" id="SM00612">
    <property type="entry name" value="Kelch"/>
    <property type="match status" value="3"/>
</dbReference>
<dbReference type="Proteomes" id="UP001201980">
    <property type="component" value="Unassembled WGS sequence"/>
</dbReference>
<feature type="compositionally biased region" description="Acidic residues" evidence="3">
    <location>
        <begin position="765"/>
        <end position="778"/>
    </location>
</feature>
<dbReference type="EMBL" id="JAKWBI020000386">
    <property type="protein sequence ID" value="KAJ2895640.1"/>
    <property type="molecule type" value="Genomic_DNA"/>
</dbReference>
<feature type="compositionally biased region" description="Low complexity" evidence="3">
    <location>
        <begin position="40"/>
        <end position="56"/>
    </location>
</feature>
<evidence type="ECO:0000256" key="3">
    <source>
        <dbReference type="SAM" id="MobiDB-lite"/>
    </source>
</evidence>
<dbReference type="PROSITE" id="PS50097">
    <property type="entry name" value="BTB"/>
    <property type="match status" value="1"/>
</dbReference>
<feature type="region of interest" description="Disordered" evidence="3">
    <location>
        <begin position="309"/>
        <end position="333"/>
    </location>
</feature>
<feature type="compositionally biased region" description="Polar residues" evidence="3">
    <location>
        <begin position="316"/>
        <end position="330"/>
    </location>
</feature>
<evidence type="ECO:0000259" key="4">
    <source>
        <dbReference type="PROSITE" id="PS50097"/>
    </source>
</evidence>
<dbReference type="Pfam" id="PF00651">
    <property type="entry name" value="BTB"/>
    <property type="match status" value="1"/>
</dbReference>
<proteinExistence type="predicted"/>
<keyword evidence="6" id="KW-1185">Reference proteome</keyword>
<dbReference type="SUPFAM" id="SSF54695">
    <property type="entry name" value="POZ domain"/>
    <property type="match status" value="1"/>
</dbReference>
<keyword evidence="1" id="KW-0880">Kelch repeat</keyword>
<evidence type="ECO:0000313" key="5">
    <source>
        <dbReference type="EMBL" id="KAJ2895640.1"/>
    </source>
</evidence>
<evidence type="ECO:0000256" key="1">
    <source>
        <dbReference type="ARBA" id="ARBA00022441"/>
    </source>
</evidence>
<gene>
    <name evidence="5" type="ORF">MKZ38_006279</name>
</gene>
<feature type="compositionally biased region" description="Polar residues" evidence="3">
    <location>
        <begin position="1"/>
        <end position="14"/>
    </location>
</feature>
<dbReference type="InterPro" id="IPR015915">
    <property type="entry name" value="Kelch-typ_b-propeller"/>
</dbReference>
<keyword evidence="2" id="KW-0677">Repeat</keyword>
<feature type="compositionally biased region" description="Polar residues" evidence="3">
    <location>
        <begin position="23"/>
        <end position="39"/>
    </location>
</feature>
<dbReference type="Gene3D" id="3.30.710.10">
    <property type="entry name" value="Potassium Channel Kv1.1, Chain A"/>
    <property type="match status" value="1"/>
</dbReference>
<dbReference type="PANTHER" id="PTHR46093:SF18">
    <property type="entry name" value="FIBRONECTIN TYPE-III DOMAIN-CONTAINING PROTEIN"/>
    <property type="match status" value="1"/>
</dbReference>
<dbReference type="SUPFAM" id="SSF117281">
    <property type="entry name" value="Kelch motif"/>
    <property type="match status" value="1"/>
</dbReference>
<dbReference type="InterPro" id="IPR000210">
    <property type="entry name" value="BTB/POZ_dom"/>
</dbReference>
<reference evidence="5" key="1">
    <citation type="submission" date="2022-07" db="EMBL/GenBank/DDBJ databases">
        <title>Draft genome sequence of Zalerion maritima ATCC 34329, a (micro)plastics degrading marine fungus.</title>
        <authorList>
            <person name="Paco A."/>
            <person name="Goncalves M.F.M."/>
            <person name="Rocha-Santos T.A.P."/>
            <person name="Alves A."/>
        </authorList>
    </citation>
    <scope>NUCLEOTIDE SEQUENCE</scope>
    <source>
        <strain evidence="5">ATCC 34329</strain>
    </source>
</reference>
<accession>A0AAD5WPQ6</accession>
<dbReference type="Pfam" id="PF24681">
    <property type="entry name" value="Kelch_KLHDC2_KLHL20_DRC7"/>
    <property type="match status" value="1"/>
</dbReference>
<name>A0AAD5WPQ6_9PEZI</name>
<feature type="region of interest" description="Disordered" evidence="3">
    <location>
        <begin position="1"/>
        <end position="56"/>
    </location>
</feature>
<evidence type="ECO:0000256" key="2">
    <source>
        <dbReference type="ARBA" id="ARBA00022737"/>
    </source>
</evidence>
<dbReference type="InterPro" id="IPR006652">
    <property type="entry name" value="Kelch_1"/>
</dbReference>
<dbReference type="Gene3D" id="2.120.10.80">
    <property type="entry name" value="Kelch-type beta propeller"/>
    <property type="match status" value="1"/>
</dbReference>
<dbReference type="CDD" id="cd14733">
    <property type="entry name" value="BACK"/>
    <property type="match status" value="1"/>
</dbReference>